<dbReference type="Proteomes" id="UP000306402">
    <property type="component" value="Unassembled WGS sequence"/>
</dbReference>
<comment type="caution">
    <text evidence="2">The sequence shown here is derived from an EMBL/GenBank/DDBJ whole genome shotgun (WGS) entry which is preliminary data.</text>
</comment>
<evidence type="ECO:0000313" key="3">
    <source>
        <dbReference type="Proteomes" id="UP000306402"/>
    </source>
</evidence>
<reference evidence="2 3" key="1">
    <citation type="submission" date="2019-05" db="EMBL/GenBank/DDBJ databases">
        <authorList>
            <person name="Qu J.-H."/>
        </authorList>
    </citation>
    <scope>NUCLEOTIDE SEQUENCE [LARGE SCALE GENOMIC DNA]</scope>
    <source>
        <strain evidence="2 3">T17</strain>
    </source>
</reference>
<name>A0A5R9KQ66_9BACT</name>
<dbReference type="AlphaFoldDB" id="A0A5R9KQ66"/>
<dbReference type="EMBL" id="VCEJ01000008">
    <property type="protein sequence ID" value="TLU98254.1"/>
    <property type="molecule type" value="Genomic_DNA"/>
</dbReference>
<dbReference type="RefSeq" id="WP_138368352.1">
    <property type="nucleotide sequence ID" value="NZ_VCEJ01000008.1"/>
</dbReference>
<dbReference type="Gene3D" id="1.10.260.40">
    <property type="entry name" value="lambda repressor-like DNA-binding domains"/>
    <property type="match status" value="1"/>
</dbReference>
<dbReference type="GO" id="GO:0003677">
    <property type="term" value="F:DNA binding"/>
    <property type="evidence" value="ECO:0007669"/>
    <property type="project" value="InterPro"/>
</dbReference>
<dbReference type="Pfam" id="PF01381">
    <property type="entry name" value="HTH_3"/>
    <property type="match status" value="1"/>
</dbReference>
<dbReference type="SMART" id="SM00530">
    <property type="entry name" value="HTH_XRE"/>
    <property type="match status" value="1"/>
</dbReference>
<feature type="domain" description="HTH cro/C1-type" evidence="1">
    <location>
        <begin position="73"/>
        <end position="119"/>
    </location>
</feature>
<organism evidence="2 3">
    <name type="scientific">Dyadobacter luticola</name>
    <dbReference type="NCBI Taxonomy" id="1979387"/>
    <lineage>
        <taxon>Bacteria</taxon>
        <taxon>Pseudomonadati</taxon>
        <taxon>Bacteroidota</taxon>
        <taxon>Cytophagia</taxon>
        <taxon>Cytophagales</taxon>
        <taxon>Spirosomataceae</taxon>
        <taxon>Dyadobacter</taxon>
    </lineage>
</organism>
<proteinExistence type="predicted"/>
<dbReference type="CDD" id="cd00093">
    <property type="entry name" value="HTH_XRE"/>
    <property type="match status" value="1"/>
</dbReference>
<gene>
    <name evidence="2" type="ORF">FEN17_26130</name>
</gene>
<sequence length="123" mass="14178">MEELKYKTESEYEAAMIVIDELMRKGEADLSAGELEKIRVMAVAAQAYEMEHYYIEAPQTFQGMIERRMYEFKLNQQELAKKLGVSNAKLSLILNGKQRPDIPFIKAVHTELNVPADFILDHI</sequence>
<protein>
    <submittedName>
        <fullName evidence="2">Helix-turn-helix domain-containing protein</fullName>
    </submittedName>
</protein>
<evidence type="ECO:0000259" key="1">
    <source>
        <dbReference type="PROSITE" id="PS50943"/>
    </source>
</evidence>
<evidence type="ECO:0000313" key="2">
    <source>
        <dbReference type="EMBL" id="TLU98254.1"/>
    </source>
</evidence>
<keyword evidence="3" id="KW-1185">Reference proteome</keyword>
<dbReference type="InterPro" id="IPR010982">
    <property type="entry name" value="Lambda_DNA-bd_dom_sf"/>
</dbReference>
<dbReference type="InterPro" id="IPR001387">
    <property type="entry name" value="Cro/C1-type_HTH"/>
</dbReference>
<dbReference type="PROSITE" id="PS50943">
    <property type="entry name" value="HTH_CROC1"/>
    <property type="match status" value="1"/>
</dbReference>
<dbReference type="SUPFAM" id="SSF47413">
    <property type="entry name" value="lambda repressor-like DNA-binding domains"/>
    <property type="match status" value="1"/>
</dbReference>
<dbReference type="OrthoDB" id="961302at2"/>
<accession>A0A5R9KQ66</accession>